<evidence type="ECO:0000256" key="5">
    <source>
        <dbReference type="SAM" id="MobiDB-lite"/>
    </source>
</evidence>
<dbReference type="GO" id="GO:0005886">
    <property type="term" value="C:plasma membrane"/>
    <property type="evidence" value="ECO:0007669"/>
    <property type="project" value="InterPro"/>
</dbReference>
<name>G3AZ65_CANTC</name>
<feature type="compositionally biased region" description="Gly residues" evidence="5">
    <location>
        <begin position="521"/>
        <end position="543"/>
    </location>
</feature>
<dbReference type="OrthoDB" id="2354757at2759"/>
<feature type="region of interest" description="Disordered" evidence="5">
    <location>
        <begin position="519"/>
        <end position="543"/>
    </location>
</feature>
<feature type="transmembrane region" description="Helical" evidence="6">
    <location>
        <begin position="86"/>
        <end position="110"/>
    </location>
</feature>
<feature type="transmembrane region" description="Helical" evidence="6">
    <location>
        <begin position="117"/>
        <end position="143"/>
    </location>
</feature>
<keyword evidence="8" id="KW-1185">Reference proteome</keyword>
<dbReference type="GO" id="GO:0032153">
    <property type="term" value="C:cell division site"/>
    <property type="evidence" value="ECO:0007669"/>
    <property type="project" value="TreeGrafter"/>
</dbReference>
<feature type="region of interest" description="Disordered" evidence="5">
    <location>
        <begin position="400"/>
        <end position="461"/>
    </location>
</feature>
<dbReference type="Pfam" id="PF06687">
    <property type="entry name" value="SUR7"/>
    <property type="match status" value="1"/>
</dbReference>
<dbReference type="PANTHER" id="PTHR28013:SF3">
    <property type="entry name" value="PROTEIN DCV1-RELATED"/>
    <property type="match status" value="1"/>
</dbReference>
<evidence type="ECO:0008006" key="9">
    <source>
        <dbReference type="Google" id="ProtNLM"/>
    </source>
</evidence>
<dbReference type="Proteomes" id="UP000000707">
    <property type="component" value="Unassembled WGS sequence"/>
</dbReference>
<evidence type="ECO:0000313" key="7">
    <source>
        <dbReference type="EMBL" id="EGV66282.1"/>
    </source>
</evidence>
<dbReference type="EMBL" id="GL996512">
    <property type="protein sequence ID" value="EGV66282.1"/>
    <property type="molecule type" value="Genomic_DNA"/>
</dbReference>
<evidence type="ECO:0000256" key="2">
    <source>
        <dbReference type="ARBA" id="ARBA00022692"/>
    </source>
</evidence>
<dbReference type="PANTHER" id="PTHR28013">
    <property type="entry name" value="PROTEIN DCV1-RELATED"/>
    <property type="match status" value="1"/>
</dbReference>
<keyword evidence="3 6" id="KW-1133">Transmembrane helix</keyword>
<accession>G3AZ65</accession>
<feature type="compositionally biased region" description="Low complexity" evidence="5">
    <location>
        <begin position="418"/>
        <end position="440"/>
    </location>
</feature>
<gene>
    <name evidence="7" type="ORF">CANTEDRAFT_112880</name>
</gene>
<dbReference type="InterPro" id="IPR051380">
    <property type="entry name" value="pH-response_reg_palI/RIM9"/>
</dbReference>
<comment type="subcellular location">
    <subcellularLocation>
        <location evidence="1">Membrane</location>
        <topology evidence="1">Multi-pass membrane protein</topology>
    </subcellularLocation>
</comment>
<reference evidence="7 8" key="1">
    <citation type="journal article" date="2011" name="Proc. Natl. Acad. Sci. U.S.A.">
        <title>Comparative genomics of xylose-fermenting fungi for enhanced biofuel production.</title>
        <authorList>
            <person name="Wohlbach D.J."/>
            <person name="Kuo A."/>
            <person name="Sato T.K."/>
            <person name="Potts K.M."/>
            <person name="Salamov A.A."/>
            <person name="LaButti K.M."/>
            <person name="Sun H."/>
            <person name="Clum A."/>
            <person name="Pangilinan J.L."/>
            <person name="Lindquist E.A."/>
            <person name="Lucas S."/>
            <person name="Lapidus A."/>
            <person name="Jin M."/>
            <person name="Gunawan C."/>
            <person name="Balan V."/>
            <person name="Dale B.E."/>
            <person name="Jeffries T.W."/>
            <person name="Zinkel R."/>
            <person name="Barry K.W."/>
            <person name="Grigoriev I.V."/>
            <person name="Gasch A.P."/>
        </authorList>
    </citation>
    <scope>NUCLEOTIDE SEQUENCE [LARGE SCALE GENOMIC DNA]</scope>
    <source>
        <strain evidence="8">ATCC 10573 / BCRC 21748 / CBS 615 / JCM 9827 / NBRC 10315 / NRRL Y-1498 / VKM Y-70</strain>
    </source>
</reference>
<dbReference type="HOGENOM" id="CLU_037332_0_0_1"/>
<proteinExistence type="predicted"/>
<dbReference type="GeneID" id="18246719"/>
<keyword evidence="4 6" id="KW-0472">Membrane</keyword>
<evidence type="ECO:0000256" key="6">
    <source>
        <dbReference type="SAM" id="Phobius"/>
    </source>
</evidence>
<sequence>MGLGFNTVSSVLILVSFVFLLLATISTPIVSSFSLASTSSFTYGVFGYCSDKSSDCTASSADYPYSLGSVQPRLDWLLDRDTRNHLASTLIIAPIACGFNFVCLIVVFVSHFFSSGILIFSIVFNILTFLLTALIAILVVLMFHPYVSWTGWILVGSAAATLISIVFLFLELRLSNSPVQSDVESINEMATFDNKFGAGPPVGAFMPPNSTAFNRGYSNLDNDSSISKDYEFKATGNQVNNQVSKTMTNSSIYNSNPQMAKDFTQYSNNSFGSRTAGSSHFEDAQVNFVNGPNTPISSKQQMAPTFVPNTATPTTNDTPESRVPHLPYPAGRPLNKPPYGGADMSVFEHHPEVEGHEPFTELNDDLPPQVEPANQYVHRGSQTSDLSDASSDFTSVSQRAINPRYNPQQQYGGPEYLPPQQQYQTSYPQQQPFQPQFQQQNPGYGGSPMMNQNIPPVTSHQQPMMNYGPPPPNQHRFMMARPQPTASDNALANNPDFAIGGVRKKPGMNKPNMGASRMGIPGMGGSKPGQGGAGTGRGPYGMI</sequence>
<dbReference type="RefSeq" id="XP_006684856.1">
    <property type="nucleotide sequence ID" value="XM_006684793.1"/>
</dbReference>
<feature type="compositionally biased region" description="Polar residues" evidence="5">
    <location>
        <begin position="400"/>
        <end position="411"/>
    </location>
</feature>
<feature type="compositionally biased region" description="Polar residues" evidence="5">
    <location>
        <begin position="449"/>
        <end position="461"/>
    </location>
</feature>
<feature type="transmembrane region" description="Helical" evidence="6">
    <location>
        <begin position="12"/>
        <end position="36"/>
    </location>
</feature>
<evidence type="ECO:0000256" key="3">
    <source>
        <dbReference type="ARBA" id="ARBA00022989"/>
    </source>
</evidence>
<evidence type="ECO:0000256" key="1">
    <source>
        <dbReference type="ARBA" id="ARBA00004141"/>
    </source>
</evidence>
<dbReference type="GO" id="GO:0035838">
    <property type="term" value="C:growing cell tip"/>
    <property type="evidence" value="ECO:0007669"/>
    <property type="project" value="TreeGrafter"/>
</dbReference>
<evidence type="ECO:0000256" key="4">
    <source>
        <dbReference type="ARBA" id="ARBA00023136"/>
    </source>
</evidence>
<organism evidence="8">
    <name type="scientific">Candida tenuis (strain ATCC 10573 / BCRC 21748 / CBS 615 / JCM 9827 / NBRC 10315 / NRRL Y-1498 / VKM Y-70)</name>
    <name type="common">Yeast</name>
    <name type="synonym">Yamadazyma tenuis</name>
    <dbReference type="NCBI Taxonomy" id="590646"/>
    <lineage>
        <taxon>Eukaryota</taxon>
        <taxon>Fungi</taxon>
        <taxon>Dikarya</taxon>
        <taxon>Ascomycota</taxon>
        <taxon>Saccharomycotina</taxon>
        <taxon>Pichiomycetes</taxon>
        <taxon>Debaryomycetaceae</taxon>
        <taxon>Yamadazyma</taxon>
    </lineage>
</organism>
<dbReference type="InterPro" id="IPR009571">
    <property type="entry name" value="SUR7/Rim9-like_fungi"/>
</dbReference>
<keyword evidence="2 6" id="KW-0812">Transmembrane</keyword>
<protein>
    <recommendedName>
        <fullName evidence="9">Pali-domain-containing protein</fullName>
    </recommendedName>
</protein>
<feature type="transmembrane region" description="Helical" evidence="6">
    <location>
        <begin position="149"/>
        <end position="170"/>
    </location>
</feature>
<dbReference type="KEGG" id="cten:18246719"/>
<dbReference type="AlphaFoldDB" id="G3AZ65"/>
<evidence type="ECO:0000313" key="8">
    <source>
        <dbReference type="Proteomes" id="UP000000707"/>
    </source>
</evidence>
<dbReference type="eggNOG" id="ENOG502RYG1">
    <property type="taxonomic scope" value="Eukaryota"/>
</dbReference>